<evidence type="ECO:0000256" key="1">
    <source>
        <dbReference type="ARBA" id="ARBA00005964"/>
    </source>
</evidence>
<accession>A0A9W9U5W4</accession>
<dbReference type="Pfam" id="PF00135">
    <property type="entry name" value="COesterase"/>
    <property type="match status" value="1"/>
</dbReference>
<dbReference type="Proteomes" id="UP001147746">
    <property type="component" value="Unassembled WGS sequence"/>
</dbReference>
<reference evidence="5" key="2">
    <citation type="journal article" date="2023" name="IMA Fungus">
        <title>Comparative genomic study of the Penicillium genus elucidates a diverse pangenome and 15 lateral gene transfer events.</title>
        <authorList>
            <person name="Petersen C."/>
            <person name="Sorensen T."/>
            <person name="Nielsen M.R."/>
            <person name="Sondergaard T.E."/>
            <person name="Sorensen J.L."/>
            <person name="Fitzpatrick D.A."/>
            <person name="Frisvad J.C."/>
            <person name="Nielsen K.L."/>
        </authorList>
    </citation>
    <scope>NUCLEOTIDE SEQUENCE</scope>
    <source>
        <strain evidence="5">IBT 21472</strain>
    </source>
</reference>
<evidence type="ECO:0000313" key="6">
    <source>
        <dbReference type="Proteomes" id="UP001147746"/>
    </source>
</evidence>
<protein>
    <recommendedName>
        <fullName evidence="3">Carboxylic ester hydrolase</fullName>
        <ecNumber evidence="3">3.1.1.-</ecNumber>
    </recommendedName>
</protein>
<dbReference type="AlphaFoldDB" id="A0A9W9U5W4"/>
<dbReference type="EC" id="3.1.1.-" evidence="3"/>
<evidence type="ECO:0000313" key="5">
    <source>
        <dbReference type="EMBL" id="KAJ5320723.1"/>
    </source>
</evidence>
<dbReference type="PANTHER" id="PTHR11559">
    <property type="entry name" value="CARBOXYLESTERASE"/>
    <property type="match status" value="1"/>
</dbReference>
<dbReference type="InterPro" id="IPR002018">
    <property type="entry name" value="CarbesteraseB"/>
</dbReference>
<comment type="caution">
    <text evidence="5">The sequence shown here is derived from an EMBL/GenBank/DDBJ whole genome shotgun (WGS) entry which is preliminary data.</text>
</comment>
<dbReference type="InterPro" id="IPR050309">
    <property type="entry name" value="Type-B_Carboxylest/Lipase"/>
</dbReference>
<evidence type="ECO:0000256" key="3">
    <source>
        <dbReference type="RuleBase" id="RU361235"/>
    </source>
</evidence>
<organism evidence="5 6">
    <name type="scientific">Penicillium atrosanguineum</name>
    <dbReference type="NCBI Taxonomy" id="1132637"/>
    <lineage>
        <taxon>Eukaryota</taxon>
        <taxon>Fungi</taxon>
        <taxon>Dikarya</taxon>
        <taxon>Ascomycota</taxon>
        <taxon>Pezizomycotina</taxon>
        <taxon>Eurotiomycetes</taxon>
        <taxon>Eurotiomycetidae</taxon>
        <taxon>Eurotiales</taxon>
        <taxon>Aspergillaceae</taxon>
        <taxon>Penicillium</taxon>
    </lineage>
</organism>
<keyword evidence="6" id="KW-1185">Reference proteome</keyword>
<evidence type="ECO:0000259" key="4">
    <source>
        <dbReference type="Pfam" id="PF00135"/>
    </source>
</evidence>
<dbReference type="EMBL" id="JAPZBO010000003">
    <property type="protein sequence ID" value="KAJ5320723.1"/>
    <property type="molecule type" value="Genomic_DNA"/>
</dbReference>
<dbReference type="GO" id="GO:0072330">
    <property type="term" value="P:monocarboxylic acid biosynthetic process"/>
    <property type="evidence" value="ECO:0007669"/>
    <property type="project" value="UniProtKB-ARBA"/>
</dbReference>
<dbReference type="GO" id="GO:0017000">
    <property type="term" value="P:antibiotic biosynthetic process"/>
    <property type="evidence" value="ECO:0007669"/>
    <property type="project" value="UniProtKB-ARBA"/>
</dbReference>
<sequence>MANIVEVNLSNTTPSYVQRVVGRKSSLSQDIDEFLGIPYGIIPARWEHSILRQCLPQDTFDASSSGPSRDVLDLIGHASTQKLPVLVWIHGGGFAFGAGTDPMWDPVRLVLRSISRKTPLMVVRINYRLHAFGFIGSTEIMQDQHRSPFKGLNFGLRDQKVALSWIYRYISSFGGDKDRITLAGQSAGACSVNYHVLEAKMKMQTMFRRGIMQSGAIGTLGPAPLDEADAQWDVLCHALGIQGDDEANRVQKAKKIPASVIVKTCDVLNWGTFSPTVDNLTIRNVASAFGLAVDFGSVDYGELTPLCTPIDILIGDTEAEGVSFSEAISTLQDFDLLRSLFEETYPVSTKEILNEYGLTPETDEETFRQGLVQLITDLIFGFPVHWAQTQFQTYQAKNVLPTTVQKFRVEIGNPFPGPLQGLAHHCVELIYLFDAFHDALAGVTGYTQDLHQLSYVDVVQVLQSHWIGFVVGEVDSVREKTQGFSPFSQFQEDGSERSIASRVFIIADSKTWGTGMSQSLIKVSEEKETARSATKFRVKSRGFPPHI</sequence>
<proteinExistence type="inferred from homology"/>
<dbReference type="InterPro" id="IPR029058">
    <property type="entry name" value="AB_hydrolase_fold"/>
</dbReference>
<name>A0A9W9U5W4_9EURO</name>
<dbReference type="Gene3D" id="3.40.50.1820">
    <property type="entry name" value="alpha/beta hydrolase"/>
    <property type="match status" value="1"/>
</dbReference>
<keyword evidence="2 3" id="KW-0378">Hydrolase</keyword>
<feature type="domain" description="Carboxylesterase type B" evidence="4">
    <location>
        <begin position="78"/>
        <end position="435"/>
    </location>
</feature>
<dbReference type="SUPFAM" id="SSF53474">
    <property type="entry name" value="alpha/beta-Hydrolases"/>
    <property type="match status" value="1"/>
</dbReference>
<gene>
    <name evidence="5" type="ORF">N7476_003725</name>
</gene>
<dbReference type="GO" id="GO:0016787">
    <property type="term" value="F:hydrolase activity"/>
    <property type="evidence" value="ECO:0007669"/>
    <property type="project" value="UniProtKB-KW"/>
</dbReference>
<evidence type="ECO:0000256" key="2">
    <source>
        <dbReference type="ARBA" id="ARBA00022801"/>
    </source>
</evidence>
<comment type="similarity">
    <text evidence="1 3">Belongs to the type-B carboxylesterase/lipase family.</text>
</comment>
<dbReference type="InterPro" id="IPR019826">
    <property type="entry name" value="Carboxylesterase_B_AS"/>
</dbReference>
<dbReference type="PROSITE" id="PS00122">
    <property type="entry name" value="CARBOXYLESTERASE_B_1"/>
    <property type="match status" value="1"/>
</dbReference>
<reference evidence="5" key="1">
    <citation type="submission" date="2022-12" db="EMBL/GenBank/DDBJ databases">
        <authorList>
            <person name="Petersen C."/>
        </authorList>
    </citation>
    <scope>NUCLEOTIDE SEQUENCE</scope>
    <source>
        <strain evidence="5">IBT 21472</strain>
    </source>
</reference>